<dbReference type="EMBL" id="JBHSON010000035">
    <property type="protein sequence ID" value="MFC5748784.1"/>
    <property type="molecule type" value="Genomic_DNA"/>
</dbReference>
<gene>
    <name evidence="2" type="ORF">ACFPZN_24470</name>
</gene>
<comment type="caution">
    <text evidence="2">The sequence shown here is derived from an EMBL/GenBank/DDBJ whole genome shotgun (WGS) entry which is preliminary data.</text>
</comment>
<organism evidence="2 3">
    <name type="scientific">Actinomadura rugatobispora</name>
    <dbReference type="NCBI Taxonomy" id="1994"/>
    <lineage>
        <taxon>Bacteria</taxon>
        <taxon>Bacillati</taxon>
        <taxon>Actinomycetota</taxon>
        <taxon>Actinomycetes</taxon>
        <taxon>Streptosporangiales</taxon>
        <taxon>Thermomonosporaceae</taxon>
        <taxon>Actinomadura</taxon>
    </lineage>
</organism>
<proteinExistence type="predicted"/>
<keyword evidence="3" id="KW-1185">Reference proteome</keyword>
<sequence length="872" mass="91569">MGLPDVGRNFALKWGGALLGLLLAVLGVMGVRGVGPWRSLDPLPDGEKRPRPLSFSGKPMWDERKLGLERVAGLELVGDTAVVAGDAAGGGSRLAAVDVRTGAPRWTAGSDQPLRGGDGAVPDRGFGYLAEKLRGVTGRPVVYGDANDWTVLVQYVRGDQNRETELGAVALSGKDGSVRWRHALVRPASGEKGRDDRDRRIRLLAADPRIVLVSVESKDATDLETVALDPSTGRELWRSDAGWAHRITGDVVLGETRGADAPPSSSYVWGEKRRDTDVFALDLRTGRQLWDLHGASENSHLLAAAGGTAVLQVTERPPGWQYDRTRTVLLDAATGRPAQGSPKAEGSASPIRDLSGCADDGRTLIACSALYGKIVTIRPGAGRAPVLTEKRPFGEDTMAHVDLVRQDRIFVRGSGIGGRPERHAVVDRAANRLGAAPPGTVAAVSPTAVAFRVQRPGRSATSTSSGIVVHAAAVGAKPAEPAAPGRPTLQPPRIDAAPLWTAWAGPASPQPGDRDTGLSSLISLDLAGDALVYRGREREGDDRRLVVADAATGKVRWSVREGASLGGGAKARLTGALHLVNSGGERLALVHYEAGGEEGIAALALKDGRVRWKQPVAAGGRWTLLGGADDRTFAVAVSGGDRPGETVAYATGSRRELWRERGVEPVSVAGDLVIAAKENRKGDALDLIAYGASDGKRRWNLAGRYPEPELLHDGGGRTVVVKTAEGGAVLDRATGRELARTNTPLARCDGDTDELIVCQAGADRPVSQAADRAVTIRTTGGATRILELLETGTLARYGAIGQWFFAVQPGGSGSGQDDRHLVLDGEGRQVAAGLPGRPAAIGDGFAVLMQIGERSGAILGETARFSVHRVRG</sequence>
<feature type="domain" description="Pyrrolo-quinoline quinone repeat" evidence="1">
    <location>
        <begin position="226"/>
        <end position="384"/>
    </location>
</feature>
<dbReference type="InterPro" id="IPR011047">
    <property type="entry name" value="Quinoprotein_ADH-like_sf"/>
</dbReference>
<dbReference type="PANTHER" id="PTHR34512:SF30">
    <property type="entry name" value="OUTER MEMBRANE PROTEIN ASSEMBLY FACTOR BAMB"/>
    <property type="match status" value="1"/>
</dbReference>
<reference evidence="3" key="1">
    <citation type="journal article" date="2019" name="Int. J. Syst. Evol. Microbiol.">
        <title>The Global Catalogue of Microorganisms (GCM) 10K type strain sequencing project: providing services to taxonomists for standard genome sequencing and annotation.</title>
        <authorList>
            <consortium name="The Broad Institute Genomics Platform"/>
            <consortium name="The Broad Institute Genome Sequencing Center for Infectious Disease"/>
            <person name="Wu L."/>
            <person name="Ma J."/>
        </authorList>
    </citation>
    <scope>NUCLEOTIDE SEQUENCE [LARGE SCALE GENOMIC DNA]</scope>
    <source>
        <strain evidence="3">KCTC 42087</strain>
    </source>
</reference>
<dbReference type="RefSeq" id="WP_378284462.1">
    <property type="nucleotide sequence ID" value="NZ_JBHSON010000035.1"/>
</dbReference>
<dbReference type="InterPro" id="IPR015943">
    <property type="entry name" value="WD40/YVTN_repeat-like_dom_sf"/>
</dbReference>
<protein>
    <submittedName>
        <fullName evidence="2">PQQ-binding-like beta-propeller repeat protein</fullName>
    </submittedName>
</protein>
<dbReference type="SUPFAM" id="SSF50998">
    <property type="entry name" value="Quinoprotein alcohol dehydrogenase-like"/>
    <property type="match status" value="2"/>
</dbReference>
<evidence type="ECO:0000313" key="2">
    <source>
        <dbReference type="EMBL" id="MFC5748784.1"/>
    </source>
</evidence>
<dbReference type="Pfam" id="PF13360">
    <property type="entry name" value="PQQ_2"/>
    <property type="match status" value="2"/>
</dbReference>
<dbReference type="Gene3D" id="2.130.10.10">
    <property type="entry name" value="YVTN repeat-like/Quinoprotein amine dehydrogenase"/>
    <property type="match status" value="2"/>
</dbReference>
<evidence type="ECO:0000259" key="1">
    <source>
        <dbReference type="Pfam" id="PF13360"/>
    </source>
</evidence>
<feature type="domain" description="Pyrrolo-quinoline quinone repeat" evidence="1">
    <location>
        <begin position="598"/>
        <end position="746"/>
    </location>
</feature>
<accession>A0ABW1A4B0</accession>
<dbReference type="PANTHER" id="PTHR34512">
    <property type="entry name" value="CELL SURFACE PROTEIN"/>
    <property type="match status" value="1"/>
</dbReference>
<evidence type="ECO:0000313" key="3">
    <source>
        <dbReference type="Proteomes" id="UP001596074"/>
    </source>
</evidence>
<name>A0ABW1A4B0_9ACTN</name>
<dbReference type="InterPro" id="IPR002372">
    <property type="entry name" value="PQQ_rpt_dom"/>
</dbReference>
<dbReference type="Proteomes" id="UP001596074">
    <property type="component" value="Unassembled WGS sequence"/>
</dbReference>